<organism evidence="5 6">
    <name type="scientific">Ranitomeya imitator</name>
    <name type="common">mimic poison frog</name>
    <dbReference type="NCBI Taxonomy" id="111125"/>
    <lineage>
        <taxon>Eukaryota</taxon>
        <taxon>Metazoa</taxon>
        <taxon>Chordata</taxon>
        <taxon>Craniata</taxon>
        <taxon>Vertebrata</taxon>
        <taxon>Euteleostomi</taxon>
        <taxon>Amphibia</taxon>
        <taxon>Batrachia</taxon>
        <taxon>Anura</taxon>
        <taxon>Neobatrachia</taxon>
        <taxon>Hyloidea</taxon>
        <taxon>Dendrobatidae</taxon>
        <taxon>Dendrobatinae</taxon>
        <taxon>Ranitomeya</taxon>
    </lineage>
</organism>
<evidence type="ECO:0000256" key="1">
    <source>
        <dbReference type="ARBA" id="ARBA00023319"/>
    </source>
</evidence>
<dbReference type="Gene3D" id="1.10.10.10">
    <property type="entry name" value="Winged helix-like DNA-binding domain superfamily/Winged helix DNA-binding domain"/>
    <property type="match status" value="1"/>
</dbReference>
<protein>
    <recommendedName>
        <fullName evidence="4">Ig-like domain-containing protein</fullName>
    </recommendedName>
</protein>
<feature type="domain" description="Ig-like" evidence="4">
    <location>
        <begin position="186"/>
        <end position="273"/>
    </location>
</feature>
<dbReference type="InterPro" id="IPR003598">
    <property type="entry name" value="Ig_sub2"/>
</dbReference>
<evidence type="ECO:0000259" key="4">
    <source>
        <dbReference type="PROSITE" id="PS50835"/>
    </source>
</evidence>
<dbReference type="InterPro" id="IPR013151">
    <property type="entry name" value="Immunoglobulin_dom"/>
</dbReference>
<feature type="compositionally biased region" description="Acidic residues" evidence="2">
    <location>
        <begin position="350"/>
        <end position="360"/>
    </location>
</feature>
<dbReference type="PANTHER" id="PTHR44969:SF1">
    <property type="entry name" value="CELL SURFACE A33 ANTIGEN"/>
    <property type="match status" value="1"/>
</dbReference>
<feature type="domain" description="Ig-like" evidence="4">
    <location>
        <begin position="65"/>
        <end position="176"/>
    </location>
</feature>
<dbReference type="InterPro" id="IPR042474">
    <property type="entry name" value="A33"/>
</dbReference>
<sequence length="383" mass="42601">MGSSKQLPSTVKMKMVEAYKAGGGYEKIAKRFQVVLSSVRNMNEGFTWITSSIKILKLCVLIAVGAITVQAPQKVVEAARGKSAKLQCQYQTTVTDFSGSSIFWKKIPEETVALAFLGSRNQSDDQYKDRVSFTGSFKTNDASIVIDQLRMDDNGTYQCEVQIPDDFKGTRSVKIDLVVLVAPSKPVCGIVGTTEYGQTIKLTCNSEEGSPVPNYSWKSYTPQDVERALPQTAVIEKGELTLKNISMESSGFFLCTSTNKIGTDFCNITLAVTPPSMNIALYAGVIGGSLLGIIAIGVIAYCCCCRDRDDKEDYEMADREEEEEEEPERQPQQKKQMQKQQPQQQQQYYQEEDEDDDLEDNPPQKPPMLPKNKPRLVIDPVDT</sequence>
<evidence type="ECO:0000313" key="6">
    <source>
        <dbReference type="Proteomes" id="UP001176940"/>
    </source>
</evidence>
<dbReference type="InterPro" id="IPR036179">
    <property type="entry name" value="Ig-like_dom_sf"/>
</dbReference>
<keyword evidence="1" id="KW-0393">Immunoglobulin domain</keyword>
<dbReference type="InterPro" id="IPR013106">
    <property type="entry name" value="Ig_V-set"/>
</dbReference>
<feature type="transmembrane region" description="Helical" evidence="3">
    <location>
        <begin position="279"/>
        <end position="304"/>
    </location>
</feature>
<proteinExistence type="predicted"/>
<dbReference type="PANTHER" id="PTHR44969">
    <property type="entry name" value="CELL SURFACE A33 ANTIGEN"/>
    <property type="match status" value="1"/>
</dbReference>
<accession>A0ABN9KRB7</accession>
<comment type="caution">
    <text evidence="5">The sequence shown here is derived from an EMBL/GenBank/DDBJ whole genome shotgun (WGS) entry which is preliminary data.</text>
</comment>
<reference evidence="5" key="1">
    <citation type="submission" date="2023-07" db="EMBL/GenBank/DDBJ databases">
        <authorList>
            <person name="Stuckert A."/>
        </authorList>
    </citation>
    <scope>NUCLEOTIDE SEQUENCE</scope>
</reference>
<evidence type="ECO:0000313" key="5">
    <source>
        <dbReference type="EMBL" id="CAJ0920774.1"/>
    </source>
</evidence>
<dbReference type="Proteomes" id="UP001176940">
    <property type="component" value="Unassembled WGS sequence"/>
</dbReference>
<feature type="region of interest" description="Disordered" evidence="2">
    <location>
        <begin position="315"/>
        <end position="383"/>
    </location>
</feature>
<keyword evidence="3" id="KW-1133">Transmembrane helix</keyword>
<dbReference type="InterPro" id="IPR036388">
    <property type="entry name" value="WH-like_DNA-bd_sf"/>
</dbReference>
<feature type="compositionally biased region" description="Low complexity" evidence="2">
    <location>
        <begin position="333"/>
        <end position="349"/>
    </location>
</feature>
<dbReference type="InterPro" id="IPR003599">
    <property type="entry name" value="Ig_sub"/>
</dbReference>
<name>A0ABN9KRB7_9NEOB</name>
<dbReference type="SMART" id="SM00406">
    <property type="entry name" value="IGv"/>
    <property type="match status" value="1"/>
</dbReference>
<keyword evidence="6" id="KW-1185">Reference proteome</keyword>
<dbReference type="EMBL" id="CAUEEQ010001768">
    <property type="protein sequence ID" value="CAJ0920774.1"/>
    <property type="molecule type" value="Genomic_DNA"/>
</dbReference>
<dbReference type="SMART" id="SM00408">
    <property type="entry name" value="IGc2"/>
    <property type="match status" value="2"/>
</dbReference>
<keyword evidence="3" id="KW-0812">Transmembrane</keyword>
<dbReference type="SUPFAM" id="SSF48726">
    <property type="entry name" value="Immunoglobulin"/>
    <property type="match status" value="2"/>
</dbReference>
<gene>
    <name evidence="5" type="ORF">RIMI_LOCUS1363802</name>
</gene>
<evidence type="ECO:0000256" key="2">
    <source>
        <dbReference type="SAM" id="MobiDB-lite"/>
    </source>
</evidence>
<dbReference type="InterPro" id="IPR013783">
    <property type="entry name" value="Ig-like_fold"/>
</dbReference>
<feature type="compositionally biased region" description="Acidic residues" evidence="2">
    <location>
        <begin position="318"/>
        <end position="327"/>
    </location>
</feature>
<dbReference type="InterPro" id="IPR007110">
    <property type="entry name" value="Ig-like_dom"/>
</dbReference>
<dbReference type="PROSITE" id="PS50835">
    <property type="entry name" value="IG_LIKE"/>
    <property type="match status" value="2"/>
</dbReference>
<evidence type="ECO:0000256" key="3">
    <source>
        <dbReference type="SAM" id="Phobius"/>
    </source>
</evidence>
<dbReference type="SMART" id="SM00409">
    <property type="entry name" value="IG"/>
    <property type="match status" value="2"/>
</dbReference>
<dbReference type="Gene3D" id="2.60.40.10">
    <property type="entry name" value="Immunoglobulins"/>
    <property type="match status" value="2"/>
</dbReference>
<dbReference type="Pfam" id="PF00047">
    <property type="entry name" value="ig"/>
    <property type="match status" value="1"/>
</dbReference>
<keyword evidence="3" id="KW-0472">Membrane</keyword>
<dbReference type="Pfam" id="PF07686">
    <property type="entry name" value="V-set"/>
    <property type="match status" value="1"/>
</dbReference>